<sequence length="59" mass="5900">MLTIPTDLDSLHPAEITGWLDGVADDDTVTASEWSAAQHAVALALGVPEASPLASGASG</sequence>
<proteinExistence type="predicted"/>
<dbReference type="Proteomes" id="UP001592530">
    <property type="component" value="Unassembled WGS sequence"/>
</dbReference>
<reference evidence="3 4" key="1">
    <citation type="submission" date="2024-09" db="EMBL/GenBank/DDBJ databases">
        <authorList>
            <person name="Lee S.D."/>
        </authorList>
    </citation>
    <scope>NUCLEOTIDE SEQUENCE [LARGE SCALE GENOMIC DNA]</scope>
    <source>
        <strain evidence="1 3">N1-12</strain>
        <strain evidence="2 4">N1-3</strain>
    </source>
</reference>
<gene>
    <name evidence="1" type="ORF">ACEZCY_36115</name>
    <name evidence="2" type="ORF">ACEZDB_36070</name>
</gene>
<evidence type="ECO:0000313" key="3">
    <source>
        <dbReference type="Proteomes" id="UP001592529"/>
    </source>
</evidence>
<evidence type="ECO:0008006" key="5">
    <source>
        <dbReference type="Google" id="ProtNLM"/>
    </source>
</evidence>
<name>A0ABV6WRD5_9ACTN</name>
<comment type="caution">
    <text evidence="1">The sequence shown here is derived from an EMBL/GenBank/DDBJ whole genome shotgun (WGS) entry which is preliminary data.</text>
</comment>
<evidence type="ECO:0000313" key="1">
    <source>
        <dbReference type="EMBL" id="MFC1428603.1"/>
    </source>
</evidence>
<dbReference type="EMBL" id="JBHFAA010000025">
    <property type="protein sequence ID" value="MFC1428603.1"/>
    <property type="molecule type" value="Genomic_DNA"/>
</dbReference>
<protein>
    <recommendedName>
        <fullName evidence="5">Anti-sigma factor</fullName>
    </recommendedName>
</protein>
<evidence type="ECO:0000313" key="4">
    <source>
        <dbReference type="Proteomes" id="UP001592530"/>
    </source>
</evidence>
<dbReference type="RefSeq" id="WP_380528101.1">
    <property type="nucleotide sequence ID" value="NZ_JBHEZY010000024.1"/>
</dbReference>
<keyword evidence="3" id="KW-1185">Reference proteome</keyword>
<dbReference type="EMBL" id="JBHEZY010000024">
    <property type="protein sequence ID" value="MFC1436065.1"/>
    <property type="molecule type" value="Genomic_DNA"/>
</dbReference>
<dbReference type="Proteomes" id="UP001592529">
    <property type="component" value="Unassembled WGS sequence"/>
</dbReference>
<evidence type="ECO:0000313" key="2">
    <source>
        <dbReference type="EMBL" id="MFC1436065.1"/>
    </source>
</evidence>
<accession>A0ABV6WRD5</accession>
<organism evidence="1 3">
    <name type="scientific">Streptacidiphilus alkalitolerans</name>
    <dbReference type="NCBI Taxonomy" id="3342712"/>
    <lineage>
        <taxon>Bacteria</taxon>
        <taxon>Bacillati</taxon>
        <taxon>Actinomycetota</taxon>
        <taxon>Actinomycetes</taxon>
        <taxon>Kitasatosporales</taxon>
        <taxon>Streptomycetaceae</taxon>
        <taxon>Streptacidiphilus</taxon>
    </lineage>
</organism>